<organism evidence="2 3">
    <name type="scientific">Neisseria zalophi</name>
    <dbReference type="NCBI Taxonomy" id="640030"/>
    <lineage>
        <taxon>Bacteria</taxon>
        <taxon>Pseudomonadati</taxon>
        <taxon>Pseudomonadota</taxon>
        <taxon>Betaproteobacteria</taxon>
        <taxon>Neisseriales</taxon>
        <taxon>Neisseriaceae</taxon>
        <taxon>Neisseria</taxon>
    </lineage>
</organism>
<dbReference type="EMBL" id="CP031700">
    <property type="protein sequence ID" value="QEY25326.1"/>
    <property type="molecule type" value="Genomic_DNA"/>
</dbReference>
<evidence type="ECO:0000313" key="2">
    <source>
        <dbReference type="EMBL" id="QEY25326.1"/>
    </source>
</evidence>
<sequence>MTLKSISDSILLFYSFFNLYCGFYLCKKYEVIDSFIDFLFFKNIKAGKFLWKIGLNKSSINIEKDFRFYVIKYTIHYFILHHIVFIAIDYFLYN</sequence>
<proteinExistence type="predicted"/>
<evidence type="ECO:0000313" key="3">
    <source>
        <dbReference type="Proteomes" id="UP000325713"/>
    </source>
</evidence>
<feature type="transmembrane region" description="Helical" evidence="1">
    <location>
        <begin position="74"/>
        <end position="93"/>
    </location>
</feature>
<dbReference type="KEGG" id="nzl:D0T92_01395"/>
<accession>A0A5J6PSJ1</accession>
<keyword evidence="1" id="KW-1133">Transmembrane helix</keyword>
<gene>
    <name evidence="2" type="ORF">D0T92_01395</name>
</gene>
<dbReference type="AlphaFoldDB" id="A0A5J6PSJ1"/>
<keyword evidence="1" id="KW-0812">Transmembrane</keyword>
<feature type="transmembrane region" description="Helical" evidence="1">
    <location>
        <begin position="6"/>
        <end position="26"/>
    </location>
</feature>
<reference evidence="2 3" key="1">
    <citation type="submission" date="2018-08" db="EMBL/GenBank/DDBJ databases">
        <title>Neisseria zalophi ATCC BAA-2455 complete genome.</title>
        <authorList>
            <person name="Veseli I.A."/>
            <person name="Buttler R."/>
            <person name="Mascarenhas dos Santos A.C."/>
            <person name="Pombert J.-F."/>
        </authorList>
    </citation>
    <scope>NUCLEOTIDE SEQUENCE [LARGE SCALE GENOMIC DNA]</scope>
    <source>
        <strain evidence="2 3">ATCC BAA-2455</strain>
    </source>
</reference>
<keyword evidence="3" id="KW-1185">Reference proteome</keyword>
<name>A0A5J6PSJ1_9NEIS</name>
<evidence type="ECO:0000256" key="1">
    <source>
        <dbReference type="SAM" id="Phobius"/>
    </source>
</evidence>
<protein>
    <submittedName>
        <fullName evidence="2">Uncharacterized protein</fullName>
    </submittedName>
</protein>
<dbReference type="Proteomes" id="UP000325713">
    <property type="component" value="Chromosome"/>
</dbReference>
<keyword evidence="1" id="KW-0472">Membrane</keyword>